<feature type="domain" description="HTH hxlR-type" evidence="4">
    <location>
        <begin position="10"/>
        <end position="107"/>
    </location>
</feature>
<reference evidence="5 6" key="1">
    <citation type="submission" date="2024-10" db="EMBL/GenBank/DDBJ databases">
        <title>The Natural Products Discovery Center: Release of the First 8490 Sequenced Strains for Exploring Actinobacteria Biosynthetic Diversity.</title>
        <authorList>
            <person name="Kalkreuter E."/>
            <person name="Kautsar S.A."/>
            <person name="Yang D."/>
            <person name="Bader C.D."/>
            <person name="Teijaro C.N."/>
            <person name="Fluegel L."/>
            <person name="Davis C.M."/>
            <person name="Simpson J.R."/>
            <person name="Lauterbach L."/>
            <person name="Steele A.D."/>
            <person name="Gui C."/>
            <person name="Meng S."/>
            <person name="Li G."/>
            <person name="Viehrig K."/>
            <person name="Ye F."/>
            <person name="Su P."/>
            <person name="Kiefer A.F."/>
            <person name="Nichols A."/>
            <person name="Cepeda A.J."/>
            <person name="Yan W."/>
            <person name="Fan B."/>
            <person name="Jiang Y."/>
            <person name="Adhikari A."/>
            <person name="Zheng C.-J."/>
            <person name="Schuster L."/>
            <person name="Cowan T.M."/>
            <person name="Smanski M.J."/>
            <person name="Chevrette M.G."/>
            <person name="De Carvalho L.P.S."/>
            <person name="Shen B."/>
        </authorList>
    </citation>
    <scope>NUCLEOTIDE SEQUENCE [LARGE SCALE GENOMIC DNA]</scope>
    <source>
        <strain evidence="5 6">NPDC049503</strain>
    </source>
</reference>
<dbReference type="PROSITE" id="PS51118">
    <property type="entry name" value="HTH_HXLR"/>
    <property type="match status" value="1"/>
</dbReference>
<organism evidence="5 6">
    <name type="scientific">Nonomuraea indica</name>
    <dbReference type="NCBI Taxonomy" id="1581193"/>
    <lineage>
        <taxon>Bacteria</taxon>
        <taxon>Bacillati</taxon>
        <taxon>Actinomycetota</taxon>
        <taxon>Actinomycetes</taxon>
        <taxon>Streptosporangiales</taxon>
        <taxon>Streptosporangiaceae</taxon>
        <taxon>Nonomuraea</taxon>
    </lineage>
</organism>
<dbReference type="Pfam" id="PF01638">
    <property type="entry name" value="HxlR"/>
    <property type="match status" value="1"/>
</dbReference>
<comment type="caution">
    <text evidence="5">The sequence shown here is derived from an EMBL/GenBank/DDBJ whole genome shotgun (WGS) entry which is preliminary data.</text>
</comment>
<evidence type="ECO:0000259" key="4">
    <source>
        <dbReference type="PROSITE" id="PS51118"/>
    </source>
</evidence>
<evidence type="ECO:0000313" key="6">
    <source>
        <dbReference type="Proteomes" id="UP001612928"/>
    </source>
</evidence>
<keyword evidence="3" id="KW-0804">Transcription</keyword>
<gene>
    <name evidence="5" type="ORF">ACIBP5_23175</name>
</gene>
<keyword evidence="6" id="KW-1185">Reference proteome</keyword>
<dbReference type="PANTHER" id="PTHR33204:SF18">
    <property type="entry name" value="TRANSCRIPTIONAL REGULATORY PROTEIN"/>
    <property type="match status" value="1"/>
</dbReference>
<dbReference type="Proteomes" id="UP001612928">
    <property type="component" value="Unassembled WGS sequence"/>
</dbReference>
<evidence type="ECO:0000313" key="5">
    <source>
        <dbReference type="EMBL" id="MFI7442881.1"/>
    </source>
</evidence>
<dbReference type="RefSeq" id="WP_101789692.1">
    <property type="nucleotide sequence ID" value="NZ_JBITMB010000005.1"/>
</dbReference>
<dbReference type="EMBL" id="JBITMB010000005">
    <property type="protein sequence ID" value="MFI7442881.1"/>
    <property type="molecule type" value="Genomic_DNA"/>
</dbReference>
<name>A0ABW8A7W8_9ACTN</name>
<evidence type="ECO:0000256" key="1">
    <source>
        <dbReference type="ARBA" id="ARBA00023015"/>
    </source>
</evidence>
<dbReference type="InterPro" id="IPR036388">
    <property type="entry name" value="WH-like_DNA-bd_sf"/>
</dbReference>
<evidence type="ECO:0000256" key="3">
    <source>
        <dbReference type="ARBA" id="ARBA00023163"/>
    </source>
</evidence>
<evidence type="ECO:0000256" key="2">
    <source>
        <dbReference type="ARBA" id="ARBA00023125"/>
    </source>
</evidence>
<dbReference type="InterPro" id="IPR002577">
    <property type="entry name" value="HTH_HxlR"/>
</dbReference>
<accession>A0ABW8A7W8</accession>
<keyword evidence="1" id="KW-0805">Transcription regulation</keyword>
<dbReference type="SUPFAM" id="SSF46785">
    <property type="entry name" value="Winged helix' DNA-binding domain"/>
    <property type="match status" value="1"/>
</dbReference>
<keyword evidence="2" id="KW-0238">DNA-binding</keyword>
<protein>
    <submittedName>
        <fullName evidence="5">Winged helix-turn-helix transcriptional regulator</fullName>
    </submittedName>
</protein>
<sequence>MPKDAQPRECSIADTLDLVGERWSLLAIRELSYGVRRFDQIVRNTGAPRDILTARLRKLEAARIVRRERYSDQPVRHEYHLTPAGVELCDVLIVLMRWGDRHLHPDDPPVRWRHSCGQTLDPLLICSHCGGEARVGAHTPTGRGALTF</sequence>
<dbReference type="InterPro" id="IPR036390">
    <property type="entry name" value="WH_DNA-bd_sf"/>
</dbReference>
<proteinExistence type="predicted"/>
<dbReference type="Gene3D" id="1.10.10.10">
    <property type="entry name" value="Winged helix-like DNA-binding domain superfamily/Winged helix DNA-binding domain"/>
    <property type="match status" value="1"/>
</dbReference>
<dbReference type="PANTHER" id="PTHR33204">
    <property type="entry name" value="TRANSCRIPTIONAL REGULATOR, MARR FAMILY"/>
    <property type="match status" value="1"/>
</dbReference>